<dbReference type="CDD" id="cd08414">
    <property type="entry name" value="PBP2_LTTR_aromatics_like"/>
    <property type="match status" value="1"/>
</dbReference>
<dbReference type="PANTHER" id="PTHR30346">
    <property type="entry name" value="TRANSCRIPTIONAL DUAL REGULATOR HCAR-RELATED"/>
    <property type="match status" value="1"/>
</dbReference>
<dbReference type="PANTHER" id="PTHR30346:SF0">
    <property type="entry name" value="HCA OPERON TRANSCRIPTIONAL ACTIVATOR HCAR"/>
    <property type="match status" value="1"/>
</dbReference>
<dbReference type="InterPro" id="IPR036390">
    <property type="entry name" value="WH_DNA-bd_sf"/>
</dbReference>
<dbReference type="Pfam" id="PF03466">
    <property type="entry name" value="LysR_substrate"/>
    <property type="match status" value="1"/>
</dbReference>
<name>A0ABW2CF40_9ACTN</name>
<sequence length="288" mass="30583">MEFRQLRYFCAVADEGNLTRAAEWLGLRSPSLSQQIRSLERELGAPLFERSAAGMALTAAGEALLPEARAALAAAERGARAVASAVVDVRPLTVGVPPGVPPDLPERLRTAARDLGAEVVFEDVATDGQLPRLRAGGLDFGVLALPVDGTGLDVRTVRDEPLGVLMTRGHPLAALDGIGWADLEGQELLWFPRELASGYHDAVLAACRAAGWRPALRTATARRAITRAELASGDPVVALRPRWDAAGEPGLAWRPLTAEGAPRLRYGLARPGDAPHPLLPGLARHLAR</sequence>
<evidence type="ECO:0000256" key="3">
    <source>
        <dbReference type="ARBA" id="ARBA00023125"/>
    </source>
</evidence>
<dbReference type="RefSeq" id="WP_160823801.1">
    <property type="nucleotide sequence ID" value="NZ_JBHSXS010000002.1"/>
</dbReference>
<keyword evidence="4" id="KW-0804">Transcription</keyword>
<comment type="similarity">
    <text evidence="1">Belongs to the LysR transcriptional regulatory family.</text>
</comment>
<evidence type="ECO:0000313" key="6">
    <source>
        <dbReference type="EMBL" id="MFC6879110.1"/>
    </source>
</evidence>
<keyword evidence="2" id="KW-0805">Transcription regulation</keyword>
<proteinExistence type="inferred from homology"/>
<organism evidence="6 7">
    <name type="scientific">Actinomadura yumaensis</name>
    <dbReference type="NCBI Taxonomy" id="111807"/>
    <lineage>
        <taxon>Bacteria</taxon>
        <taxon>Bacillati</taxon>
        <taxon>Actinomycetota</taxon>
        <taxon>Actinomycetes</taxon>
        <taxon>Streptosporangiales</taxon>
        <taxon>Thermomonosporaceae</taxon>
        <taxon>Actinomadura</taxon>
    </lineage>
</organism>
<dbReference type="SUPFAM" id="SSF46785">
    <property type="entry name" value="Winged helix' DNA-binding domain"/>
    <property type="match status" value="1"/>
</dbReference>
<dbReference type="PRINTS" id="PR00039">
    <property type="entry name" value="HTHLYSR"/>
</dbReference>
<evidence type="ECO:0000256" key="1">
    <source>
        <dbReference type="ARBA" id="ARBA00009437"/>
    </source>
</evidence>
<gene>
    <name evidence="6" type="ORF">ACFQKB_04950</name>
</gene>
<dbReference type="EMBL" id="JBHSXS010000002">
    <property type="protein sequence ID" value="MFC6879110.1"/>
    <property type="molecule type" value="Genomic_DNA"/>
</dbReference>
<dbReference type="InterPro" id="IPR000847">
    <property type="entry name" value="LysR_HTH_N"/>
</dbReference>
<evidence type="ECO:0000313" key="7">
    <source>
        <dbReference type="Proteomes" id="UP001596380"/>
    </source>
</evidence>
<protein>
    <submittedName>
        <fullName evidence="6">LysR family transcriptional regulator</fullName>
    </submittedName>
</protein>
<dbReference type="Gene3D" id="1.10.10.10">
    <property type="entry name" value="Winged helix-like DNA-binding domain superfamily/Winged helix DNA-binding domain"/>
    <property type="match status" value="1"/>
</dbReference>
<keyword evidence="3" id="KW-0238">DNA-binding</keyword>
<keyword evidence="7" id="KW-1185">Reference proteome</keyword>
<dbReference type="InterPro" id="IPR036388">
    <property type="entry name" value="WH-like_DNA-bd_sf"/>
</dbReference>
<evidence type="ECO:0000259" key="5">
    <source>
        <dbReference type="PROSITE" id="PS50931"/>
    </source>
</evidence>
<dbReference type="Gene3D" id="3.40.190.10">
    <property type="entry name" value="Periplasmic binding protein-like II"/>
    <property type="match status" value="2"/>
</dbReference>
<accession>A0ABW2CF40</accession>
<feature type="domain" description="HTH lysR-type" evidence="5">
    <location>
        <begin position="1"/>
        <end position="58"/>
    </location>
</feature>
<reference evidence="7" key="1">
    <citation type="journal article" date="2019" name="Int. J. Syst. Evol. Microbiol.">
        <title>The Global Catalogue of Microorganisms (GCM) 10K type strain sequencing project: providing services to taxonomists for standard genome sequencing and annotation.</title>
        <authorList>
            <consortium name="The Broad Institute Genomics Platform"/>
            <consortium name="The Broad Institute Genome Sequencing Center for Infectious Disease"/>
            <person name="Wu L."/>
            <person name="Ma J."/>
        </authorList>
    </citation>
    <scope>NUCLEOTIDE SEQUENCE [LARGE SCALE GENOMIC DNA]</scope>
    <source>
        <strain evidence="7">JCM 3369</strain>
    </source>
</reference>
<dbReference type="Proteomes" id="UP001596380">
    <property type="component" value="Unassembled WGS sequence"/>
</dbReference>
<dbReference type="SUPFAM" id="SSF53850">
    <property type="entry name" value="Periplasmic binding protein-like II"/>
    <property type="match status" value="1"/>
</dbReference>
<evidence type="ECO:0000256" key="2">
    <source>
        <dbReference type="ARBA" id="ARBA00023015"/>
    </source>
</evidence>
<comment type="caution">
    <text evidence="6">The sequence shown here is derived from an EMBL/GenBank/DDBJ whole genome shotgun (WGS) entry which is preliminary data.</text>
</comment>
<evidence type="ECO:0000256" key="4">
    <source>
        <dbReference type="ARBA" id="ARBA00023163"/>
    </source>
</evidence>
<dbReference type="PROSITE" id="PS50931">
    <property type="entry name" value="HTH_LYSR"/>
    <property type="match status" value="1"/>
</dbReference>
<dbReference type="InterPro" id="IPR005119">
    <property type="entry name" value="LysR_subst-bd"/>
</dbReference>
<dbReference type="Pfam" id="PF00126">
    <property type="entry name" value="HTH_1"/>
    <property type="match status" value="1"/>
</dbReference>